<name>A0A330LW82_9GAMM</name>
<protein>
    <submittedName>
        <fullName evidence="1">Uncharacterized protein</fullName>
    </submittedName>
</protein>
<dbReference type="KEGG" id="sbk:SHEWBE_0564"/>
<proteinExistence type="predicted"/>
<sequence length="39" mass="4548">MLHQTILKYSIMSEIPTIPLKIKHQKSQTAVWLCLNIII</sequence>
<dbReference type="Proteomes" id="UP000250123">
    <property type="component" value="Chromosome SHEWBE"/>
</dbReference>
<organism evidence="1 2">
    <name type="scientific">Shewanella benthica</name>
    <dbReference type="NCBI Taxonomy" id="43661"/>
    <lineage>
        <taxon>Bacteria</taxon>
        <taxon>Pseudomonadati</taxon>
        <taxon>Pseudomonadota</taxon>
        <taxon>Gammaproteobacteria</taxon>
        <taxon>Alteromonadales</taxon>
        <taxon>Shewanellaceae</taxon>
        <taxon>Shewanella</taxon>
    </lineage>
</organism>
<evidence type="ECO:0000313" key="2">
    <source>
        <dbReference type="Proteomes" id="UP000250123"/>
    </source>
</evidence>
<evidence type="ECO:0000313" key="1">
    <source>
        <dbReference type="EMBL" id="SQH74549.1"/>
    </source>
</evidence>
<reference evidence="2" key="1">
    <citation type="submission" date="2018-06" db="EMBL/GenBank/DDBJ databases">
        <authorList>
            <person name="Cea G.-C."/>
            <person name="William W."/>
        </authorList>
    </citation>
    <scope>NUCLEOTIDE SEQUENCE [LARGE SCALE GENOMIC DNA]</scope>
    <source>
        <strain evidence="2">DB21MT-2</strain>
    </source>
</reference>
<accession>A0A330LW82</accession>
<gene>
    <name evidence="1" type="ORF">SHEWBE_0564</name>
</gene>
<dbReference type="EMBL" id="LS483452">
    <property type="protein sequence ID" value="SQH74549.1"/>
    <property type="molecule type" value="Genomic_DNA"/>
</dbReference>
<dbReference type="AlphaFoldDB" id="A0A330LW82"/>